<keyword evidence="9" id="KW-1185">Reference proteome</keyword>
<dbReference type="AlphaFoldDB" id="A0AA41XVR9"/>
<sequence length="429" mass="49290">MKKYVINTCWVLAEKIIRLSVVFLFFSLVSQKLTIYDFGMFSLSQTIMSLLIGVVSFGFDNVLIKEFSISKKTNEIFSTSIFFRFALSLLVISGFSVFLIYSEYQAIYKYVFIISSLSIIFQVQTIYYSYYQAISKSSVITKTSIIALLISSIIKISFIYYELGIFYYALSFFLDYLFSFLLIYIVSKKEGILLKIKFFDILILKNLLKQSFPIFISTLIVMIYTRIDQFMIAKMLGVEEVAKFNVAVRISDAYMFIPMAIAASFFPMVANNCDKKNIQQYFHVTHFFTFFSGAFVVCLTPWMISYFFGERYYDAIHVIYIIVIANVISSLGTVSSNILIIRNIAYLRVYRALYGLGINVILNIIFIPKYGIIGAAYSSLISQIVAAWISNLFSKKTRDCFYFQFFSIVTFGMPCLKGVFKTMKGEAGN</sequence>
<keyword evidence="4 6" id="KW-1133">Transmembrane helix</keyword>
<evidence type="ECO:0000256" key="2">
    <source>
        <dbReference type="ARBA" id="ARBA00022475"/>
    </source>
</evidence>
<evidence type="ECO:0000313" key="9">
    <source>
        <dbReference type="Proteomes" id="UP001165568"/>
    </source>
</evidence>
<dbReference type="GO" id="GO:0005886">
    <property type="term" value="C:plasma membrane"/>
    <property type="evidence" value="ECO:0007669"/>
    <property type="project" value="UniProtKB-SubCell"/>
</dbReference>
<feature type="transmembrane region" description="Helical" evidence="6">
    <location>
        <begin position="281"/>
        <end position="304"/>
    </location>
</feature>
<evidence type="ECO:0000313" key="7">
    <source>
        <dbReference type="EMBL" id="MCV9878014.1"/>
    </source>
</evidence>
<gene>
    <name evidence="7" type="ORF">NC803_04020</name>
    <name evidence="8" type="ORF">NC856_03910</name>
</gene>
<dbReference type="CDD" id="cd13128">
    <property type="entry name" value="MATE_Wzx_like"/>
    <property type="match status" value="1"/>
</dbReference>
<dbReference type="InterPro" id="IPR050833">
    <property type="entry name" value="Poly_Biosynth_Transport"/>
</dbReference>
<reference evidence="7" key="1">
    <citation type="submission" date="2022-04" db="EMBL/GenBank/DDBJ databases">
        <title>Brenneria sp. isolated from walnut trees in Serbia.</title>
        <authorList>
            <person name="Gasic K."/>
            <person name="Zlatkovic N."/>
            <person name="Kuzmanovic N."/>
        </authorList>
    </citation>
    <scope>NUCLEOTIDE SEQUENCE</scope>
    <source>
        <strain evidence="8">KBI 423</strain>
        <strain evidence="7">KBI 447</strain>
    </source>
</reference>
<feature type="transmembrane region" description="Helical" evidence="6">
    <location>
        <begin position="165"/>
        <end position="186"/>
    </location>
</feature>
<proteinExistence type="predicted"/>
<evidence type="ECO:0000313" key="8">
    <source>
        <dbReference type="EMBL" id="MCV9881422.1"/>
    </source>
</evidence>
<comment type="subcellular location">
    <subcellularLocation>
        <location evidence="1">Cell membrane</location>
        <topology evidence="1">Multi-pass membrane protein</topology>
    </subcellularLocation>
</comment>
<feature type="transmembrane region" description="Helical" evidence="6">
    <location>
        <begin position="247"/>
        <end position="269"/>
    </location>
</feature>
<feature type="transmembrane region" description="Helical" evidence="6">
    <location>
        <begin position="400"/>
        <end position="420"/>
    </location>
</feature>
<feature type="transmembrane region" description="Helical" evidence="6">
    <location>
        <begin position="35"/>
        <end position="60"/>
    </location>
</feature>
<evidence type="ECO:0000313" key="10">
    <source>
        <dbReference type="Proteomes" id="UP001165569"/>
    </source>
</evidence>
<organism evidence="7 10">
    <name type="scientific">Brenneria izbisi</name>
    <dbReference type="NCBI Taxonomy" id="2939450"/>
    <lineage>
        <taxon>Bacteria</taxon>
        <taxon>Pseudomonadati</taxon>
        <taxon>Pseudomonadota</taxon>
        <taxon>Gammaproteobacteria</taxon>
        <taxon>Enterobacterales</taxon>
        <taxon>Pectobacteriaceae</taxon>
        <taxon>Brenneria</taxon>
    </lineage>
</organism>
<dbReference type="PANTHER" id="PTHR30250:SF11">
    <property type="entry name" value="O-ANTIGEN TRANSPORTER-RELATED"/>
    <property type="match status" value="1"/>
</dbReference>
<feature type="transmembrane region" description="Helical" evidence="6">
    <location>
        <begin position="107"/>
        <end position="127"/>
    </location>
</feature>
<dbReference type="PANTHER" id="PTHR30250">
    <property type="entry name" value="PST FAMILY PREDICTED COLANIC ACID TRANSPORTER"/>
    <property type="match status" value="1"/>
</dbReference>
<evidence type="ECO:0000256" key="6">
    <source>
        <dbReference type="SAM" id="Phobius"/>
    </source>
</evidence>
<dbReference type="Pfam" id="PF01943">
    <property type="entry name" value="Polysacc_synt"/>
    <property type="match status" value="1"/>
</dbReference>
<dbReference type="EMBL" id="JAMPJT010000002">
    <property type="protein sequence ID" value="MCV9878014.1"/>
    <property type="molecule type" value="Genomic_DNA"/>
</dbReference>
<feature type="transmembrane region" description="Helical" evidence="6">
    <location>
        <begin position="139"/>
        <end position="159"/>
    </location>
</feature>
<feature type="transmembrane region" description="Helical" evidence="6">
    <location>
        <begin position="12"/>
        <end position="29"/>
    </location>
</feature>
<keyword evidence="5 6" id="KW-0472">Membrane</keyword>
<comment type="caution">
    <text evidence="7">The sequence shown here is derived from an EMBL/GenBank/DDBJ whole genome shotgun (WGS) entry which is preliminary data.</text>
</comment>
<feature type="transmembrane region" description="Helical" evidence="6">
    <location>
        <begin position="207"/>
        <end position="227"/>
    </location>
</feature>
<name>A0AA41XVR9_9GAMM</name>
<evidence type="ECO:0000256" key="3">
    <source>
        <dbReference type="ARBA" id="ARBA00022692"/>
    </source>
</evidence>
<protein>
    <submittedName>
        <fullName evidence="7">Flippase</fullName>
    </submittedName>
</protein>
<feature type="transmembrane region" description="Helical" evidence="6">
    <location>
        <begin position="352"/>
        <end position="368"/>
    </location>
</feature>
<accession>A0AA41XVR9</accession>
<evidence type="ECO:0000256" key="1">
    <source>
        <dbReference type="ARBA" id="ARBA00004651"/>
    </source>
</evidence>
<evidence type="ECO:0000256" key="5">
    <source>
        <dbReference type="ARBA" id="ARBA00023136"/>
    </source>
</evidence>
<feature type="transmembrane region" description="Helical" evidence="6">
    <location>
        <begin position="374"/>
        <end position="393"/>
    </location>
</feature>
<feature type="transmembrane region" description="Helical" evidence="6">
    <location>
        <begin position="316"/>
        <end position="340"/>
    </location>
</feature>
<keyword evidence="3 6" id="KW-0812">Transmembrane</keyword>
<dbReference type="Proteomes" id="UP001165569">
    <property type="component" value="Unassembled WGS sequence"/>
</dbReference>
<dbReference type="EMBL" id="JAMPJU010000002">
    <property type="protein sequence ID" value="MCV9881422.1"/>
    <property type="molecule type" value="Genomic_DNA"/>
</dbReference>
<evidence type="ECO:0000256" key="4">
    <source>
        <dbReference type="ARBA" id="ARBA00022989"/>
    </source>
</evidence>
<dbReference type="RefSeq" id="WP_264089128.1">
    <property type="nucleotide sequence ID" value="NZ_JAMPJT010000002.1"/>
</dbReference>
<keyword evidence="2" id="KW-1003">Cell membrane</keyword>
<dbReference type="Proteomes" id="UP001165568">
    <property type="component" value="Unassembled WGS sequence"/>
</dbReference>
<feature type="transmembrane region" description="Helical" evidence="6">
    <location>
        <begin position="81"/>
        <end position="101"/>
    </location>
</feature>
<dbReference type="InterPro" id="IPR002797">
    <property type="entry name" value="Polysacc_synth"/>
</dbReference>